<evidence type="ECO:0000313" key="2">
    <source>
        <dbReference type="EMBL" id="KAJ8935347.1"/>
    </source>
</evidence>
<comment type="caution">
    <text evidence="2">The sequence shown here is derived from an EMBL/GenBank/DDBJ whole genome shotgun (WGS) entry which is preliminary data.</text>
</comment>
<dbReference type="PANTHER" id="PTHR21505">
    <property type="entry name" value="MADF DOMAIN-CONTAINING PROTEIN-RELATED"/>
    <property type="match status" value="1"/>
</dbReference>
<name>A0AAV8X9H2_9CUCU</name>
<dbReference type="PROSITE" id="PS51029">
    <property type="entry name" value="MADF"/>
    <property type="match status" value="1"/>
</dbReference>
<dbReference type="EMBL" id="JANEYF010003581">
    <property type="protein sequence ID" value="KAJ8935347.1"/>
    <property type="molecule type" value="Genomic_DNA"/>
</dbReference>
<protein>
    <recommendedName>
        <fullName evidence="1">MADF domain-containing protein</fullName>
    </recommendedName>
</protein>
<dbReference type="Pfam" id="PF10545">
    <property type="entry name" value="MADF_DNA_bdg"/>
    <property type="match status" value="1"/>
</dbReference>
<dbReference type="PANTHER" id="PTHR21505:SF8">
    <property type="entry name" value="DPT-YFP REPRESSOR BY OVEREXPRESSION, ISOFORM D-RELATED"/>
    <property type="match status" value="1"/>
</dbReference>
<accession>A0AAV8X9H2</accession>
<organism evidence="2 3">
    <name type="scientific">Rhamnusium bicolor</name>
    <dbReference type="NCBI Taxonomy" id="1586634"/>
    <lineage>
        <taxon>Eukaryota</taxon>
        <taxon>Metazoa</taxon>
        <taxon>Ecdysozoa</taxon>
        <taxon>Arthropoda</taxon>
        <taxon>Hexapoda</taxon>
        <taxon>Insecta</taxon>
        <taxon>Pterygota</taxon>
        <taxon>Neoptera</taxon>
        <taxon>Endopterygota</taxon>
        <taxon>Coleoptera</taxon>
        <taxon>Polyphaga</taxon>
        <taxon>Cucujiformia</taxon>
        <taxon>Chrysomeloidea</taxon>
        <taxon>Cerambycidae</taxon>
        <taxon>Lepturinae</taxon>
        <taxon>Rhagiini</taxon>
        <taxon>Rhamnusium</taxon>
    </lineage>
</organism>
<feature type="domain" description="MADF" evidence="1">
    <location>
        <begin position="12"/>
        <end position="76"/>
    </location>
</feature>
<reference evidence="2" key="1">
    <citation type="journal article" date="2023" name="Insect Mol. Biol.">
        <title>Genome sequencing provides insights into the evolution of gene families encoding plant cell wall-degrading enzymes in longhorned beetles.</title>
        <authorList>
            <person name="Shin N.R."/>
            <person name="Okamura Y."/>
            <person name="Kirsch R."/>
            <person name="Pauchet Y."/>
        </authorList>
    </citation>
    <scope>NUCLEOTIDE SEQUENCE</scope>
    <source>
        <strain evidence="2">RBIC_L_NR</strain>
    </source>
</reference>
<evidence type="ECO:0000259" key="1">
    <source>
        <dbReference type="PROSITE" id="PS51029"/>
    </source>
</evidence>
<dbReference type="Proteomes" id="UP001162156">
    <property type="component" value="Unassembled WGS sequence"/>
</dbReference>
<dbReference type="AlphaFoldDB" id="A0AAV8X9H2"/>
<dbReference type="InterPro" id="IPR006578">
    <property type="entry name" value="MADF-dom"/>
</dbReference>
<sequence length="76" mass="9255">MSFEDNREFWEEFIGIYRENSCLWDVKTKEYRNKQMRNTAYENLILKYKEVFPNATKEFVTKKISLLRSFISSPDS</sequence>
<gene>
    <name evidence="2" type="ORF">NQ314_012880</name>
</gene>
<keyword evidence="3" id="KW-1185">Reference proteome</keyword>
<proteinExistence type="predicted"/>
<evidence type="ECO:0000313" key="3">
    <source>
        <dbReference type="Proteomes" id="UP001162156"/>
    </source>
</evidence>